<evidence type="ECO:0000313" key="3">
    <source>
        <dbReference type="Proteomes" id="UP000223364"/>
    </source>
</evidence>
<keyword evidence="1" id="KW-0812">Transmembrane</keyword>
<reference evidence="2 3" key="1">
    <citation type="submission" date="2017-09" db="EMBL/GenBank/DDBJ databases">
        <title>Large-scale bioinformatics analysis of Bacillus genomes uncovers conserved roles of natural products in bacterial physiology.</title>
        <authorList>
            <consortium name="Agbiome Team Llc"/>
            <person name="Bleich R.M."/>
            <person name="Grubbs K.J."/>
            <person name="Santa Maria K.C."/>
            <person name="Allen S.E."/>
            <person name="Farag S."/>
            <person name="Shank E.A."/>
            <person name="Bowers A."/>
        </authorList>
    </citation>
    <scope>NUCLEOTIDE SEQUENCE [LARGE SCALE GENOMIC DNA]</scope>
    <source>
        <strain evidence="2 3">AFS044295</strain>
    </source>
</reference>
<feature type="transmembrane region" description="Helical" evidence="1">
    <location>
        <begin position="80"/>
        <end position="98"/>
    </location>
</feature>
<keyword evidence="1" id="KW-1133">Transmembrane helix</keyword>
<evidence type="ECO:0000256" key="1">
    <source>
        <dbReference type="SAM" id="Phobius"/>
    </source>
</evidence>
<dbReference type="Proteomes" id="UP000223364">
    <property type="component" value="Unassembled WGS sequence"/>
</dbReference>
<keyword evidence="1" id="KW-0472">Membrane</keyword>
<feature type="transmembrane region" description="Helical" evidence="1">
    <location>
        <begin position="24"/>
        <end position="43"/>
    </location>
</feature>
<dbReference type="AlphaFoldDB" id="A0A2C4Q7S4"/>
<gene>
    <name evidence="2" type="ORF">COF57_15395</name>
</gene>
<sequence length="105" mass="12406">MVLVFLVFWQEYFLVVIKSAYDKTLIAVSCMLIRLGLSIWIIYSMTATLSGTLQIVLIQLIVLLCLWLLSKYVRKYGERFYTTITAFMVYSIGFYYYIMYAKTFL</sequence>
<comment type="caution">
    <text evidence="2">The sequence shown here is derived from an EMBL/GenBank/DDBJ whole genome shotgun (WGS) entry which is preliminary data.</text>
</comment>
<protein>
    <submittedName>
        <fullName evidence="2">Uncharacterized protein</fullName>
    </submittedName>
</protein>
<organism evidence="2 3">
    <name type="scientific">Bacillus wiedmannii</name>
    <dbReference type="NCBI Taxonomy" id="1890302"/>
    <lineage>
        <taxon>Bacteria</taxon>
        <taxon>Bacillati</taxon>
        <taxon>Bacillota</taxon>
        <taxon>Bacilli</taxon>
        <taxon>Bacillales</taxon>
        <taxon>Bacillaceae</taxon>
        <taxon>Bacillus</taxon>
        <taxon>Bacillus cereus group</taxon>
    </lineage>
</organism>
<evidence type="ECO:0000313" key="2">
    <source>
        <dbReference type="EMBL" id="PHD60600.1"/>
    </source>
</evidence>
<feature type="transmembrane region" description="Helical" evidence="1">
    <location>
        <begin position="49"/>
        <end position="68"/>
    </location>
</feature>
<accession>A0A2C4Q7S4</accession>
<proteinExistence type="predicted"/>
<dbReference type="EMBL" id="NUSP01000011">
    <property type="protein sequence ID" value="PHD60600.1"/>
    <property type="molecule type" value="Genomic_DNA"/>
</dbReference>
<name>A0A2C4Q7S4_9BACI</name>